<evidence type="ECO:0000313" key="5">
    <source>
        <dbReference type="EMBL" id="OAX31017.1"/>
    </source>
</evidence>
<keyword evidence="6" id="KW-1185">Reference proteome</keyword>
<dbReference type="InParanoid" id="A0A1B7MEI6"/>
<dbReference type="AlphaFoldDB" id="A0A1B7MEI6"/>
<evidence type="ECO:0000256" key="2">
    <source>
        <dbReference type="ARBA" id="ARBA00022737"/>
    </source>
</evidence>
<dbReference type="InterPro" id="IPR036322">
    <property type="entry name" value="WD40_repeat_dom_sf"/>
</dbReference>
<dbReference type="PANTHER" id="PTHR22847">
    <property type="entry name" value="WD40 REPEAT PROTEIN"/>
    <property type="match status" value="1"/>
</dbReference>
<evidence type="ECO:0000256" key="1">
    <source>
        <dbReference type="ARBA" id="ARBA00022574"/>
    </source>
</evidence>
<dbReference type="SUPFAM" id="SSF50978">
    <property type="entry name" value="WD40 repeat-like"/>
    <property type="match status" value="1"/>
</dbReference>
<dbReference type="STRING" id="1314800.A0A1B7MEI6"/>
<gene>
    <name evidence="5" type="ORF">K503DRAFT_860900</name>
</gene>
<dbReference type="Proteomes" id="UP000092154">
    <property type="component" value="Unassembled WGS sequence"/>
</dbReference>
<dbReference type="EMBL" id="KV449663">
    <property type="protein sequence ID" value="OAX31017.1"/>
    <property type="molecule type" value="Genomic_DNA"/>
</dbReference>
<organism evidence="5 6">
    <name type="scientific">Rhizopogon vinicolor AM-OR11-026</name>
    <dbReference type="NCBI Taxonomy" id="1314800"/>
    <lineage>
        <taxon>Eukaryota</taxon>
        <taxon>Fungi</taxon>
        <taxon>Dikarya</taxon>
        <taxon>Basidiomycota</taxon>
        <taxon>Agaricomycotina</taxon>
        <taxon>Agaricomycetes</taxon>
        <taxon>Agaricomycetidae</taxon>
        <taxon>Boletales</taxon>
        <taxon>Suillineae</taxon>
        <taxon>Rhizopogonaceae</taxon>
        <taxon>Rhizopogon</taxon>
    </lineage>
</organism>
<feature type="region of interest" description="Disordered" evidence="4">
    <location>
        <begin position="255"/>
        <end position="275"/>
    </location>
</feature>
<dbReference type="PANTHER" id="PTHR22847:SF637">
    <property type="entry name" value="WD REPEAT DOMAIN 5B"/>
    <property type="match status" value="1"/>
</dbReference>
<keyword evidence="2" id="KW-0677">Repeat</keyword>
<reference evidence="5 6" key="1">
    <citation type="submission" date="2016-06" db="EMBL/GenBank/DDBJ databases">
        <title>Comparative genomics of the ectomycorrhizal sister species Rhizopogon vinicolor and Rhizopogon vesiculosus (Basidiomycota: Boletales) reveals a divergence of the mating type B locus.</title>
        <authorList>
            <consortium name="DOE Joint Genome Institute"/>
            <person name="Mujic A.B."/>
            <person name="Kuo A."/>
            <person name="Tritt A."/>
            <person name="Lipzen A."/>
            <person name="Chen C."/>
            <person name="Johnson J."/>
            <person name="Sharma A."/>
            <person name="Barry K."/>
            <person name="Grigoriev I.V."/>
            <person name="Spatafora J.W."/>
        </authorList>
    </citation>
    <scope>NUCLEOTIDE SEQUENCE [LARGE SCALE GENOMIC DNA]</scope>
    <source>
        <strain evidence="5 6">AM-OR11-026</strain>
    </source>
</reference>
<dbReference type="Gene3D" id="2.130.10.10">
    <property type="entry name" value="YVTN repeat-like/Quinoprotein amine dehydrogenase"/>
    <property type="match status" value="1"/>
</dbReference>
<evidence type="ECO:0000256" key="3">
    <source>
        <dbReference type="PROSITE-ProRule" id="PRU00221"/>
    </source>
</evidence>
<protein>
    <submittedName>
        <fullName evidence="5">Uncharacterized protein</fullName>
    </submittedName>
</protein>
<dbReference type="PROSITE" id="PS50082">
    <property type="entry name" value="WD_REPEATS_2"/>
    <property type="match status" value="1"/>
</dbReference>
<feature type="repeat" description="WD" evidence="3">
    <location>
        <begin position="97"/>
        <end position="123"/>
    </location>
</feature>
<accession>A0A1B7MEI6</accession>
<dbReference type="InterPro" id="IPR001680">
    <property type="entry name" value="WD40_rpt"/>
</dbReference>
<sequence length="275" mass="30843">MVTTLALNTDFVLRTGPFDHTRKRPSSDEEAQALALKKYTALVSRTPELLISVIICIFKRRTGGRKDQTLDPFDWSSAASISRCFLARRSVGSECLDSRMLVSARKDVTVKIWDLKTYKIKSDLPGHTDEVYCVNFVSDKVVSGDRDRTVKISSEVPLTSLNLFDIFTRSLTMGPQYGAVRQARVTEGKAIEYRAKGVQICTASKCAKCMKGKQSPSRKRCATGCPYSLDNFCSWKRYHPDYYERRRVKRVFGVPRRAGPSTSPTVPLLGPKVPA</sequence>
<dbReference type="InterPro" id="IPR015943">
    <property type="entry name" value="WD40/YVTN_repeat-like_dom_sf"/>
</dbReference>
<dbReference type="SMART" id="SM00320">
    <property type="entry name" value="WD40"/>
    <property type="match status" value="1"/>
</dbReference>
<evidence type="ECO:0000313" key="6">
    <source>
        <dbReference type="Proteomes" id="UP000092154"/>
    </source>
</evidence>
<name>A0A1B7MEI6_9AGAM</name>
<dbReference type="OrthoDB" id="10267436at2759"/>
<dbReference type="Pfam" id="PF00400">
    <property type="entry name" value="WD40"/>
    <property type="match status" value="1"/>
</dbReference>
<dbReference type="GO" id="GO:1990234">
    <property type="term" value="C:transferase complex"/>
    <property type="evidence" value="ECO:0007669"/>
    <property type="project" value="UniProtKB-ARBA"/>
</dbReference>
<keyword evidence="1 3" id="KW-0853">WD repeat</keyword>
<proteinExistence type="predicted"/>
<evidence type="ECO:0000256" key="4">
    <source>
        <dbReference type="SAM" id="MobiDB-lite"/>
    </source>
</evidence>